<evidence type="ECO:0000313" key="3">
    <source>
        <dbReference type="EMBL" id="GKT29826.1"/>
    </source>
</evidence>
<feature type="compositionally biased region" description="Low complexity" evidence="2">
    <location>
        <begin position="413"/>
        <end position="422"/>
    </location>
</feature>
<evidence type="ECO:0000256" key="1">
    <source>
        <dbReference type="SAM" id="Coils"/>
    </source>
</evidence>
<evidence type="ECO:0000256" key="2">
    <source>
        <dbReference type="SAM" id="MobiDB-lite"/>
    </source>
</evidence>
<proteinExistence type="predicted"/>
<dbReference type="EMBL" id="BQXS01013858">
    <property type="protein sequence ID" value="GKT29826.1"/>
    <property type="molecule type" value="Genomic_DNA"/>
</dbReference>
<feature type="compositionally biased region" description="Basic and acidic residues" evidence="2">
    <location>
        <begin position="395"/>
        <end position="408"/>
    </location>
</feature>
<feature type="compositionally biased region" description="Polar residues" evidence="2">
    <location>
        <begin position="310"/>
        <end position="339"/>
    </location>
</feature>
<feature type="coiled-coil region" evidence="1">
    <location>
        <begin position="13"/>
        <end position="47"/>
    </location>
</feature>
<name>A0ABQ5KD33_9EUKA</name>
<evidence type="ECO:0000313" key="4">
    <source>
        <dbReference type="Proteomes" id="UP001057375"/>
    </source>
</evidence>
<dbReference type="Proteomes" id="UP001057375">
    <property type="component" value="Unassembled WGS sequence"/>
</dbReference>
<protein>
    <submittedName>
        <fullName evidence="3">Uncharacterized protein</fullName>
    </submittedName>
</protein>
<feature type="region of interest" description="Disordered" evidence="2">
    <location>
        <begin position="310"/>
        <end position="344"/>
    </location>
</feature>
<sequence>MKRSKEDIIKELEEEHILEVSKCRQEAKEARERYEELSERLMKENHIERHKILQEYEAIRELKRDNEKRYEGMVTDLRRRSLQVEEERERLDRERIDLEKYKGYLRERVSEEFERWKRSERHRLLEFEDSLRKKQVELSISEEKLSKAQEAHKEELALASEQSKESIQLLRELGQWKWEAAIAMEEIKRLKCYINDVETRSIHDKSHSMNLTARIQSLKEQVVEIKDELVDSRARERELKNDIESYKEQIRAMDMLREQDIEMQREGWIRMRATQPSISKDTMKTPLKTSRDDQHDKLIDDVFRSSYRPISTQQAQTQPYMPSTQLAQSVQSVQPSELKQTSKHAPVSNVFVQPDGHPSTVATTLPKSISTPIVSSPPQENNTPKPSPSDTRTIVTKEESTVIKDSIVKKTSPPHSHPLSSESHQEDHESPHSEALDFSQEAVSIDFDAQDNHQTETSAKQLQQGVRPNSSSGLVHIDRSIIDSKKIDHVAVYSDEIDASGEIEKDTGIEIPSGSGAVLSSGFIGDNPDTMGQKKDKKTDIRTIPSKSLERLSVSPSIASSFNFSEDIVQTDNSFDF</sequence>
<keyword evidence="1" id="KW-0175">Coiled coil</keyword>
<feature type="region of interest" description="Disordered" evidence="2">
    <location>
        <begin position="452"/>
        <end position="472"/>
    </location>
</feature>
<feature type="compositionally biased region" description="Basic and acidic residues" evidence="2">
    <location>
        <begin position="423"/>
        <end position="435"/>
    </location>
</feature>
<organism evidence="3 4">
    <name type="scientific">Aduncisulcus paluster</name>
    <dbReference type="NCBI Taxonomy" id="2918883"/>
    <lineage>
        <taxon>Eukaryota</taxon>
        <taxon>Metamonada</taxon>
        <taxon>Carpediemonas-like organisms</taxon>
        <taxon>Aduncisulcus</taxon>
    </lineage>
</organism>
<comment type="caution">
    <text evidence="3">The sequence shown here is derived from an EMBL/GenBank/DDBJ whole genome shotgun (WGS) entry which is preliminary data.</text>
</comment>
<feature type="compositionally biased region" description="Polar residues" evidence="2">
    <location>
        <begin position="455"/>
        <end position="472"/>
    </location>
</feature>
<accession>A0ABQ5KD33</accession>
<feature type="region of interest" description="Disordered" evidence="2">
    <location>
        <begin position="369"/>
        <end position="435"/>
    </location>
</feature>
<feature type="coiled-coil region" evidence="1">
    <location>
        <begin position="208"/>
        <end position="256"/>
    </location>
</feature>
<keyword evidence="4" id="KW-1185">Reference proteome</keyword>
<feature type="compositionally biased region" description="Polar residues" evidence="2">
    <location>
        <begin position="369"/>
        <end position="394"/>
    </location>
</feature>
<gene>
    <name evidence="3" type="ORF">ADUPG1_014223</name>
</gene>
<reference evidence="3" key="1">
    <citation type="submission" date="2022-03" db="EMBL/GenBank/DDBJ databases">
        <title>Draft genome sequence of Aduncisulcus paluster, a free-living microaerophilic Fornicata.</title>
        <authorList>
            <person name="Yuyama I."/>
            <person name="Kume K."/>
            <person name="Tamura T."/>
            <person name="Inagaki Y."/>
            <person name="Hashimoto T."/>
        </authorList>
    </citation>
    <scope>NUCLEOTIDE SEQUENCE</scope>
    <source>
        <strain evidence="3">NY0171</strain>
    </source>
</reference>